<keyword evidence="10" id="KW-1185">Reference proteome</keyword>
<dbReference type="eggNOG" id="KOG0743">
    <property type="taxonomic scope" value="Eukaryota"/>
</dbReference>
<keyword evidence="5" id="KW-0067">ATP-binding</keyword>
<feature type="region of interest" description="Disordered" evidence="6">
    <location>
        <begin position="307"/>
        <end position="351"/>
    </location>
</feature>
<dbReference type="GO" id="GO:0005524">
    <property type="term" value="F:ATP binding"/>
    <property type="evidence" value="ECO:0007669"/>
    <property type="project" value="UniProtKB-KW"/>
</dbReference>
<dbReference type="Pfam" id="PF14363">
    <property type="entry name" value="AAA_assoc"/>
    <property type="match status" value="1"/>
</dbReference>
<dbReference type="Gene3D" id="3.40.50.300">
    <property type="entry name" value="P-loop containing nucleotide triphosphate hydrolases"/>
    <property type="match status" value="1"/>
</dbReference>
<dbReference type="Pfam" id="PF25568">
    <property type="entry name" value="AAA_lid_At3g28540"/>
    <property type="match status" value="1"/>
</dbReference>
<proteinExistence type="inferred from homology"/>
<dbReference type="InterPro" id="IPR050747">
    <property type="entry name" value="Mitochondrial_chaperone_BCS1"/>
</dbReference>
<dbReference type="InterPro" id="IPR003959">
    <property type="entry name" value="ATPase_AAA_core"/>
</dbReference>
<dbReference type="SUPFAM" id="SSF52540">
    <property type="entry name" value="P-loop containing nucleoside triphosphate hydrolases"/>
    <property type="match status" value="1"/>
</dbReference>
<dbReference type="GO" id="GO:0016887">
    <property type="term" value="F:ATP hydrolysis activity"/>
    <property type="evidence" value="ECO:0007669"/>
    <property type="project" value="InterPro"/>
</dbReference>
<dbReference type="SMART" id="SM00382">
    <property type="entry name" value="AAA"/>
    <property type="match status" value="1"/>
</dbReference>
<evidence type="ECO:0000313" key="10">
    <source>
        <dbReference type="Proteomes" id="UP000032180"/>
    </source>
</evidence>
<comment type="catalytic activity">
    <reaction evidence="4">
        <text>ATP + H2O = ADP + phosphate + H(+)</text>
        <dbReference type="Rhea" id="RHEA:13065"/>
        <dbReference type="ChEBI" id="CHEBI:15377"/>
        <dbReference type="ChEBI" id="CHEBI:15378"/>
        <dbReference type="ChEBI" id="CHEBI:30616"/>
        <dbReference type="ChEBI" id="CHEBI:43474"/>
        <dbReference type="ChEBI" id="CHEBI:456216"/>
    </reaction>
</comment>
<evidence type="ECO:0000313" key="9">
    <source>
        <dbReference type="EnsemblPlants" id="LPERR07G13800.1"/>
    </source>
</evidence>
<dbReference type="Gramene" id="LPERR07G13800.1">
    <property type="protein sequence ID" value="LPERR07G13800.1"/>
    <property type="gene ID" value="LPERR07G13800"/>
</dbReference>
<reference evidence="10" key="2">
    <citation type="submission" date="2013-12" db="EMBL/GenBank/DDBJ databases">
        <authorList>
            <person name="Yu Y."/>
            <person name="Lee S."/>
            <person name="de Baynast K."/>
            <person name="Wissotski M."/>
            <person name="Liu L."/>
            <person name="Talag J."/>
            <person name="Goicoechea J."/>
            <person name="Angelova A."/>
            <person name="Jetty R."/>
            <person name="Kudrna D."/>
            <person name="Golser W."/>
            <person name="Rivera L."/>
            <person name="Zhang J."/>
            <person name="Wing R."/>
        </authorList>
    </citation>
    <scope>NUCLEOTIDE SEQUENCE</scope>
</reference>
<dbReference type="InterPro" id="IPR003960">
    <property type="entry name" value="ATPase_AAA_CS"/>
</dbReference>
<keyword evidence="5" id="KW-0547">Nucleotide-binding</keyword>
<dbReference type="AlphaFoldDB" id="A0A0D9WZI1"/>
<feature type="compositionally biased region" description="Acidic residues" evidence="6">
    <location>
        <begin position="323"/>
        <end position="335"/>
    </location>
</feature>
<evidence type="ECO:0000256" key="2">
    <source>
        <dbReference type="ARBA" id="ARBA00007448"/>
    </source>
</evidence>
<sequence length="649" mass="72763">MTHVRHATKAVDTYRKAVATAATVTAYVVLARGMARELVPHDLRAAVSWAASLVRARLEPLPAVRRTVIINRADGFDGRSDNCFYADARAYLATKMDPLSMRRFCLGGRRGGRNMLSMVPGDSMTDVFEGVEFKWSSVPADGKSKEARLELSFDAEHTEMAMGRYVPFITEEVELARQQDRELKIYMNEGVTWRGIVHHHPASFDTLAMDPELKRSIVADLDRFLKRKEYYRRIGKAWKRGYLLYGPPGTGKSSLVAAMANYLRFNLYDLDLSEVYGNSALQKLLMAMPNKSILVIEDIDCCFSTKSREGGKARRTPSRTNNDTDEADDEDEDSSNYDSSERAQAGGKIQAGPEGLTLSGLLNFIDGLWSTSGEERVIVFTTNYKERLDAALLRPGRMDMHIYMGYCGWDAFKTLAHNYFLVDDHPLFPEIQGLLDAVEVTPAEVSEMLLRSEDVDDALSGLVEFLEDKKQAMCEDNQNWASGKSVHANCLPSPVREELRDALKREVGVLAAQQQLRHLGRRRLHVGEQLLYLREQRVVVDEEVVVDERLKGVPAAVAHVDVHVHPPRPQQRRVEAFLVVCREHEQALLAARRPQPVDEVEQARQRQALLILHLPRSALRFFVAVVGVGVGIAIAGGGLRHRGRLAGFP</sequence>
<dbReference type="GO" id="GO:0006950">
    <property type="term" value="P:response to stress"/>
    <property type="evidence" value="ECO:0007669"/>
    <property type="project" value="UniProtKB-ARBA"/>
</dbReference>
<dbReference type="Pfam" id="PF00004">
    <property type="entry name" value="AAA"/>
    <property type="match status" value="2"/>
</dbReference>
<evidence type="ECO:0000256" key="6">
    <source>
        <dbReference type="SAM" id="MobiDB-lite"/>
    </source>
</evidence>
<comment type="similarity">
    <text evidence="2">Belongs to the AAA ATPase family. BCS1 subfamily.</text>
</comment>
<dbReference type="CDD" id="cd19510">
    <property type="entry name" value="RecA-like_BCS1"/>
    <property type="match status" value="1"/>
</dbReference>
<keyword evidence="3" id="KW-0460">Magnesium</keyword>
<dbReference type="HOGENOM" id="CLU_010189_0_2_1"/>
<evidence type="ECO:0000256" key="5">
    <source>
        <dbReference type="RuleBase" id="RU003651"/>
    </source>
</evidence>
<dbReference type="EnsemblPlants" id="LPERR07G13800.1">
    <property type="protein sequence ID" value="LPERR07G13800.1"/>
    <property type="gene ID" value="LPERR07G13800"/>
</dbReference>
<protein>
    <recommendedName>
        <fullName evidence="8">AAA+ ATPase domain-containing protein</fullName>
    </recommendedName>
</protein>
<dbReference type="InterPro" id="IPR027417">
    <property type="entry name" value="P-loop_NTPase"/>
</dbReference>
<keyword evidence="7" id="KW-0472">Membrane</keyword>
<organism evidence="9 10">
    <name type="scientific">Leersia perrieri</name>
    <dbReference type="NCBI Taxonomy" id="77586"/>
    <lineage>
        <taxon>Eukaryota</taxon>
        <taxon>Viridiplantae</taxon>
        <taxon>Streptophyta</taxon>
        <taxon>Embryophyta</taxon>
        <taxon>Tracheophyta</taxon>
        <taxon>Spermatophyta</taxon>
        <taxon>Magnoliopsida</taxon>
        <taxon>Liliopsida</taxon>
        <taxon>Poales</taxon>
        <taxon>Poaceae</taxon>
        <taxon>BOP clade</taxon>
        <taxon>Oryzoideae</taxon>
        <taxon>Oryzeae</taxon>
        <taxon>Oryzinae</taxon>
        <taxon>Leersia</taxon>
    </lineage>
</organism>
<name>A0A0D9WZI1_9ORYZ</name>
<keyword evidence="7" id="KW-0812">Transmembrane</keyword>
<dbReference type="PROSITE" id="PS00674">
    <property type="entry name" value="AAA"/>
    <property type="match status" value="1"/>
</dbReference>
<reference evidence="9" key="3">
    <citation type="submission" date="2015-04" db="UniProtKB">
        <authorList>
            <consortium name="EnsemblPlants"/>
        </authorList>
    </citation>
    <scope>IDENTIFICATION</scope>
</reference>
<dbReference type="Gene3D" id="6.10.280.40">
    <property type="match status" value="1"/>
</dbReference>
<dbReference type="InterPro" id="IPR003593">
    <property type="entry name" value="AAA+_ATPase"/>
</dbReference>
<dbReference type="STRING" id="77586.A0A0D9WZI1"/>
<evidence type="ECO:0000256" key="3">
    <source>
        <dbReference type="ARBA" id="ARBA00022842"/>
    </source>
</evidence>
<comment type="cofactor">
    <cofactor evidence="1">
        <name>Mg(2+)</name>
        <dbReference type="ChEBI" id="CHEBI:18420"/>
    </cofactor>
</comment>
<feature type="transmembrane region" description="Helical" evidence="7">
    <location>
        <begin position="618"/>
        <end position="639"/>
    </location>
</feature>
<reference evidence="9 10" key="1">
    <citation type="submission" date="2012-08" db="EMBL/GenBank/DDBJ databases">
        <title>Oryza genome evolution.</title>
        <authorList>
            <person name="Wing R.A."/>
        </authorList>
    </citation>
    <scope>NUCLEOTIDE SEQUENCE</scope>
</reference>
<keyword evidence="7" id="KW-1133">Transmembrane helix</keyword>
<evidence type="ECO:0000256" key="7">
    <source>
        <dbReference type="SAM" id="Phobius"/>
    </source>
</evidence>
<feature type="domain" description="AAA+ ATPase" evidence="8">
    <location>
        <begin position="238"/>
        <end position="408"/>
    </location>
</feature>
<dbReference type="InterPro" id="IPR058017">
    <property type="entry name" value="At3g28540-like_C"/>
</dbReference>
<evidence type="ECO:0000259" key="8">
    <source>
        <dbReference type="SMART" id="SM00382"/>
    </source>
</evidence>
<evidence type="ECO:0000256" key="4">
    <source>
        <dbReference type="ARBA" id="ARBA00049360"/>
    </source>
</evidence>
<dbReference type="InterPro" id="IPR025753">
    <property type="entry name" value="AAA_N_dom"/>
</dbReference>
<dbReference type="Proteomes" id="UP000032180">
    <property type="component" value="Chromosome 7"/>
</dbReference>
<dbReference type="PANTHER" id="PTHR23070">
    <property type="entry name" value="BCS1 AAA-TYPE ATPASE"/>
    <property type="match status" value="1"/>
</dbReference>
<accession>A0A0D9WZI1</accession>
<evidence type="ECO:0000256" key="1">
    <source>
        <dbReference type="ARBA" id="ARBA00001946"/>
    </source>
</evidence>